<evidence type="ECO:0000313" key="3">
    <source>
        <dbReference type="EMBL" id="CAH0044937.1"/>
    </source>
</evidence>
<protein>
    <recommendedName>
        <fullName evidence="2">PCA1 HMA heavy metal-associated domain-containing protein</fullName>
    </recommendedName>
</protein>
<evidence type="ECO:0000313" key="4">
    <source>
        <dbReference type="Proteomes" id="UP000775872"/>
    </source>
</evidence>
<organism evidence="3 4">
    <name type="scientific">Clonostachys solani</name>
    <dbReference type="NCBI Taxonomy" id="160281"/>
    <lineage>
        <taxon>Eukaryota</taxon>
        <taxon>Fungi</taxon>
        <taxon>Dikarya</taxon>
        <taxon>Ascomycota</taxon>
        <taxon>Pezizomycotina</taxon>
        <taxon>Sordariomycetes</taxon>
        <taxon>Hypocreomycetidae</taxon>
        <taxon>Hypocreales</taxon>
        <taxon>Bionectriaceae</taxon>
        <taxon>Clonostachys</taxon>
    </lineage>
</organism>
<evidence type="ECO:0000259" key="2">
    <source>
        <dbReference type="Pfam" id="PF24534"/>
    </source>
</evidence>
<reference evidence="3" key="1">
    <citation type="submission" date="2021-10" db="EMBL/GenBank/DDBJ databases">
        <authorList>
            <person name="Piombo E."/>
        </authorList>
    </citation>
    <scope>NUCLEOTIDE SEQUENCE</scope>
</reference>
<dbReference type="EMBL" id="CABFOC020000007">
    <property type="protein sequence ID" value="CAH0044937.1"/>
    <property type="molecule type" value="Genomic_DNA"/>
</dbReference>
<sequence length="418" mass="46107">MFDERLDTGTLDHHQHPARDGFCQPEDCKPETARLDGDYCKHDEDCHAAHPCAEDHSHPHGVVARVDDNASVTSKASTCCGSVERCDEKCICTAAQIECAKPYQGEGDYDQHKKHPHEHNAAGESPDMDRTSHLTAAFENLSGYQSDAVRHYGPHHHHGRGRHHHHQHGVSDGIVRRHIAKTLSSHHDDNMSTHLVGGAAYDYDRAHDRDHGHGYSHSHDHGKGPCCTGHPPKGPMVVEAGFVQNGDFNIEKSVDYDLMSVAVGGMDCKRRQAFPCFSYDTWCYSSFIGGAYFLNVADNSGIAKDRARQPSNRVTDVFVLDKKTIQLAYGPTTAGARTILDSISDKTPALAPPCADPQLETFRRGLWDEAIKTGLAAVCIIPVVVLSRGQGLTDKKTKEDKGCRCYCPRFGRLSDRRS</sequence>
<proteinExistence type="predicted"/>
<name>A0A9N9YZ21_9HYPO</name>
<feature type="region of interest" description="Disordered" evidence="1">
    <location>
        <begin position="108"/>
        <end position="128"/>
    </location>
</feature>
<dbReference type="Proteomes" id="UP000775872">
    <property type="component" value="Unassembled WGS sequence"/>
</dbReference>
<dbReference type="OrthoDB" id="10540655at2759"/>
<dbReference type="Pfam" id="PF24534">
    <property type="entry name" value="HMA_PCA1"/>
    <property type="match status" value="1"/>
</dbReference>
<accession>A0A9N9YZ21</accession>
<dbReference type="AlphaFoldDB" id="A0A9N9YZ21"/>
<keyword evidence="4" id="KW-1185">Reference proteome</keyword>
<gene>
    <name evidence="3" type="ORF">CSOL1703_00010677</name>
</gene>
<dbReference type="InterPro" id="IPR056236">
    <property type="entry name" value="HMA_PCA1"/>
</dbReference>
<comment type="caution">
    <text evidence="3">The sequence shown here is derived from an EMBL/GenBank/DDBJ whole genome shotgun (WGS) entry which is preliminary data.</text>
</comment>
<evidence type="ECO:0000256" key="1">
    <source>
        <dbReference type="SAM" id="MobiDB-lite"/>
    </source>
</evidence>
<feature type="domain" description="PCA1 HMA heavy metal-associated" evidence="2">
    <location>
        <begin position="307"/>
        <end position="354"/>
    </location>
</feature>